<keyword evidence="8 9" id="KW-0694">RNA-binding</keyword>
<dbReference type="SUPFAM" id="SSF81891">
    <property type="entry name" value="Poly A polymerase C-terminal region-like"/>
    <property type="match status" value="2"/>
</dbReference>
<dbReference type="PROSITE" id="PS51257">
    <property type="entry name" value="PROKAR_LIPOPROTEIN"/>
    <property type="match status" value="1"/>
</dbReference>
<evidence type="ECO:0000259" key="11">
    <source>
        <dbReference type="Pfam" id="PF12627"/>
    </source>
</evidence>
<dbReference type="InterPro" id="IPR002646">
    <property type="entry name" value="PolA_pol_head_dom"/>
</dbReference>
<protein>
    <submittedName>
        <fullName evidence="13">tRNA nucleotidyltransferase</fullName>
    </submittedName>
</protein>
<evidence type="ECO:0000256" key="4">
    <source>
        <dbReference type="ARBA" id="ARBA00022695"/>
    </source>
</evidence>
<dbReference type="InterPro" id="IPR043519">
    <property type="entry name" value="NT_sf"/>
</dbReference>
<feature type="domain" description="tRNA nucleotidyltransferase/poly(A) polymerase RNA and SrmB- binding" evidence="11">
    <location>
        <begin position="172"/>
        <end position="217"/>
    </location>
</feature>
<sequence>MKLTLDPGAAALLDTLHAAGYAAYAVGGCVRDSLLGRTAHDWDLCTSALPQQVMELFGAEQCIPTGLQHGTVTIKYGGQLYETTTFRTEGSYTDGRHPDEVQFVPDVREDLARRDFTINAMAYNEAEGLVDPFGGQKDLQNGLLRAVGEPQQRFTEDALRILRLYRFAARFGFALDAATARAARQLAPHLDCISAERIQEELAKLLAAPQPGAYLEPAVLAVVLPELTPAALEAAKQVVDACPAGEENLPVRWAALLGALGETDTRRVLKRLRCSNACIEETAVLVRETAGEGVCGSFLLGHEFELRHPTDASCLEQHSHPVGRCPNSNSLFPPQAAVVAVAGHSIARPTACGSRVPPQRTVLGETPAHAGEVAIRQLLGRYGLCTVERLCALCAALHPQNAPDCALAAQRARQLDADGVCCRVSQLAVNGRDLMAAGIPAGPALRRVLEALLDGVIRAEYPNEKPALLAAAQKIIAS</sequence>
<evidence type="ECO:0000256" key="5">
    <source>
        <dbReference type="ARBA" id="ARBA00022723"/>
    </source>
</evidence>
<dbReference type="Gene3D" id="1.10.3090.10">
    <property type="entry name" value="cca-adding enzyme, domain 2"/>
    <property type="match status" value="1"/>
</dbReference>
<gene>
    <name evidence="13" type="ORF">WMO44_11005</name>
</gene>
<dbReference type="CDD" id="cd05398">
    <property type="entry name" value="NT_ClassII-CCAase"/>
    <property type="match status" value="1"/>
</dbReference>
<accession>A0ABV1AXU1</accession>
<comment type="cofactor">
    <cofactor evidence="1">
        <name>Mg(2+)</name>
        <dbReference type="ChEBI" id="CHEBI:18420"/>
    </cofactor>
</comment>
<dbReference type="Gene3D" id="1.10.246.80">
    <property type="match status" value="1"/>
</dbReference>
<evidence type="ECO:0000256" key="9">
    <source>
        <dbReference type="RuleBase" id="RU003953"/>
    </source>
</evidence>
<comment type="similarity">
    <text evidence="9">Belongs to the tRNA nucleotidyltransferase/poly(A) polymerase family.</text>
</comment>
<dbReference type="Pfam" id="PF01743">
    <property type="entry name" value="PolyA_pol"/>
    <property type="match status" value="1"/>
</dbReference>
<keyword evidence="5" id="KW-0479">Metal-binding</keyword>
<evidence type="ECO:0000313" key="13">
    <source>
        <dbReference type="EMBL" id="MEQ2362662.1"/>
    </source>
</evidence>
<evidence type="ECO:0000313" key="14">
    <source>
        <dbReference type="Proteomes" id="UP001457197"/>
    </source>
</evidence>
<feature type="domain" description="Poly A polymerase head" evidence="10">
    <location>
        <begin position="23"/>
        <end position="145"/>
    </location>
</feature>
<dbReference type="RefSeq" id="WP_349152606.1">
    <property type="nucleotide sequence ID" value="NZ_JBBMEO010000021.1"/>
</dbReference>
<dbReference type="Pfam" id="PF12627">
    <property type="entry name" value="PolyA_pol_RNAbd"/>
    <property type="match status" value="1"/>
</dbReference>
<keyword evidence="2 9" id="KW-0808">Transferase</keyword>
<evidence type="ECO:0000256" key="8">
    <source>
        <dbReference type="ARBA" id="ARBA00022884"/>
    </source>
</evidence>
<dbReference type="SUPFAM" id="SSF81301">
    <property type="entry name" value="Nucleotidyltransferase"/>
    <property type="match status" value="1"/>
</dbReference>
<dbReference type="PANTHER" id="PTHR46173:SF1">
    <property type="entry name" value="CCA TRNA NUCLEOTIDYLTRANSFERASE 1, MITOCHONDRIAL"/>
    <property type="match status" value="1"/>
</dbReference>
<dbReference type="Pfam" id="PF13735">
    <property type="entry name" value="tRNA_NucTran2_2"/>
    <property type="match status" value="1"/>
</dbReference>
<keyword evidence="14" id="KW-1185">Reference proteome</keyword>
<dbReference type="Gene3D" id="3.30.460.10">
    <property type="entry name" value="Beta Polymerase, domain 2"/>
    <property type="match status" value="1"/>
</dbReference>
<dbReference type="InterPro" id="IPR032828">
    <property type="entry name" value="PolyA_RNA-bd"/>
</dbReference>
<evidence type="ECO:0000256" key="7">
    <source>
        <dbReference type="ARBA" id="ARBA00022842"/>
    </source>
</evidence>
<dbReference type="PANTHER" id="PTHR46173">
    <property type="entry name" value="CCA TRNA NUCLEOTIDYLTRANSFERASE 1, MITOCHONDRIAL"/>
    <property type="match status" value="1"/>
</dbReference>
<feature type="domain" description="CCA-adding enzyme C-terminal" evidence="12">
    <location>
        <begin position="423"/>
        <end position="472"/>
    </location>
</feature>
<keyword evidence="7" id="KW-0460">Magnesium</keyword>
<dbReference type="EMBL" id="JBBMEO010000021">
    <property type="protein sequence ID" value="MEQ2362662.1"/>
    <property type="molecule type" value="Genomic_DNA"/>
</dbReference>
<evidence type="ECO:0000256" key="2">
    <source>
        <dbReference type="ARBA" id="ARBA00022679"/>
    </source>
</evidence>
<evidence type="ECO:0000256" key="6">
    <source>
        <dbReference type="ARBA" id="ARBA00022741"/>
    </source>
</evidence>
<keyword evidence="6" id="KW-0547">Nucleotide-binding</keyword>
<keyword evidence="3" id="KW-0819">tRNA processing</keyword>
<evidence type="ECO:0000259" key="10">
    <source>
        <dbReference type="Pfam" id="PF01743"/>
    </source>
</evidence>
<proteinExistence type="inferred from homology"/>
<name>A0ABV1AXU1_9FIRM</name>
<dbReference type="InterPro" id="IPR032810">
    <property type="entry name" value="CCA-adding_enz_C"/>
</dbReference>
<evidence type="ECO:0000259" key="12">
    <source>
        <dbReference type="Pfam" id="PF13735"/>
    </source>
</evidence>
<reference evidence="13 14" key="1">
    <citation type="submission" date="2024-03" db="EMBL/GenBank/DDBJ databases">
        <title>Human intestinal bacterial collection.</title>
        <authorList>
            <person name="Pauvert C."/>
            <person name="Hitch T.C.A."/>
            <person name="Clavel T."/>
        </authorList>
    </citation>
    <scope>NUCLEOTIDE SEQUENCE [LARGE SCALE GENOMIC DNA]</scope>
    <source>
        <strain evidence="13 14">CLA-AA-H175</strain>
    </source>
</reference>
<dbReference type="InterPro" id="IPR050264">
    <property type="entry name" value="Bact_CCA-adding_enz_type3_sf"/>
</dbReference>
<dbReference type="Proteomes" id="UP001457197">
    <property type="component" value="Unassembled WGS sequence"/>
</dbReference>
<organism evidence="13 14">
    <name type="scientific">Faecalibacterium tardum</name>
    <dbReference type="NCBI Taxonomy" id="3133156"/>
    <lineage>
        <taxon>Bacteria</taxon>
        <taxon>Bacillati</taxon>
        <taxon>Bacillota</taxon>
        <taxon>Clostridia</taxon>
        <taxon>Eubacteriales</taxon>
        <taxon>Oscillospiraceae</taxon>
        <taxon>Faecalibacterium</taxon>
    </lineage>
</organism>
<keyword evidence="4" id="KW-0548">Nucleotidyltransferase</keyword>
<comment type="caution">
    <text evidence="13">The sequence shown here is derived from an EMBL/GenBank/DDBJ whole genome shotgun (WGS) entry which is preliminary data.</text>
</comment>
<evidence type="ECO:0000256" key="1">
    <source>
        <dbReference type="ARBA" id="ARBA00001946"/>
    </source>
</evidence>
<evidence type="ECO:0000256" key="3">
    <source>
        <dbReference type="ARBA" id="ARBA00022694"/>
    </source>
</evidence>